<dbReference type="CDD" id="cd07719">
    <property type="entry name" value="arylsulfatase_AtsA-like_MBL-fold"/>
    <property type="match status" value="1"/>
</dbReference>
<organism evidence="3 4">
    <name type="scientific">Sinimarinibacterium flocculans</name>
    <dbReference type="NCBI Taxonomy" id="985250"/>
    <lineage>
        <taxon>Bacteria</taxon>
        <taxon>Pseudomonadati</taxon>
        <taxon>Pseudomonadota</taxon>
        <taxon>Gammaproteobacteria</taxon>
        <taxon>Nevskiales</taxon>
        <taxon>Nevskiaceae</taxon>
        <taxon>Sinimarinibacterium</taxon>
    </lineage>
</organism>
<dbReference type="Proteomes" id="UP000248330">
    <property type="component" value="Unassembled WGS sequence"/>
</dbReference>
<dbReference type="PANTHER" id="PTHR46018:SF2">
    <property type="entry name" value="ZINC PHOSPHODIESTERASE ELAC PROTEIN 1"/>
    <property type="match status" value="1"/>
</dbReference>
<keyword evidence="4" id="KW-1185">Reference proteome</keyword>
<dbReference type="EMBL" id="QICN01000002">
    <property type="protein sequence ID" value="PXV70269.1"/>
    <property type="molecule type" value="Genomic_DNA"/>
</dbReference>
<dbReference type="PANTHER" id="PTHR46018">
    <property type="entry name" value="ZINC PHOSPHODIESTERASE ELAC PROTEIN 1"/>
    <property type="match status" value="1"/>
</dbReference>
<name>A0A318EHK3_9GAMM</name>
<feature type="domain" description="Metallo-beta-lactamase" evidence="2">
    <location>
        <begin position="68"/>
        <end position="265"/>
    </location>
</feature>
<dbReference type="Pfam" id="PF12706">
    <property type="entry name" value="Lactamase_B_2"/>
    <property type="match status" value="1"/>
</dbReference>
<evidence type="ECO:0000256" key="1">
    <source>
        <dbReference type="ARBA" id="ARBA00022801"/>
    </source>
</evidence>
<keyword evidence="1" id="KW-0378">Hydrolase</keyword>
<evidence type="ECO:0000259" key="2">
    <source>
        <dbReference type="SMART" id="SM00849"/>
    </source>
</evidence>
<dbReference type="OrthoDB" id="9803916at2"/>
<dbReference type="AlphaFoldDB" id="A0A318EHK3"/>
<dbReference type="SUPFAM" id="SSF56281">
    <property type="entry name" value="Metallo-hydrolase/oxidoreductase"/>
    <property type="match status" value="1"/>
</dbReference>
<dbReference type="InterPro" id="IPR036866">
    <property type="entry name" value="RibonucZ/Hydroxyglut_hydro"/>
</dbReference>
<reference evidence="3 4" key="1">
    <citation type="submission" date="2018-04" db="EMBL/GenBank/DDBJ databases">
        <title>Genomic Encyclopedia of Type Strains, Phase IV (KMG-IV): sequencing the most valuable type-strain genomes for metagenomic binning, comparative biology and taxonomic classification.</title>
        <authorList>
            <person name="Goeker M."/>
        </authorList>
    </citation>
    <scope>NUCLEOTIDE SEQUENCE [LARGE SCALE GENOMIC DNA]</scope>
    <source>
        <strain evidence="3 4">DSM 104150</strain>
    </source>
</reference>
<dbReference type="RefSeq" id="WP_110263952.1">
    <property type="nucleotide sequence ID" value="NZ_CAWNXA010000002.1"/>
</dbReference>
<accession>A0A318EHK3</accession>
<dbReference type="SMART" id="SM00849">
    <property type="entry name" value="Lactamase_B"/>
    <property type="match status" value="1"/>
</dbReference>
<dbReference type="GO" id="GO:0042781">
    <property type="term" value="F:3'-tRNA processing endoribonuclease activity"/>
    <property type="evidence" value="ECO:0007669"/>
    <property type="project" value="TreeGrafter"/>
</dbReference>
<protein>
    <submittedName>
        <fullName evidence="3">Ribonuclease Z</fullName>
    </submittedName>
</protein>
<dbReference type="Gene3D" id="3.60.15.10">
    <property type="entry name" value="Ribonuclease Z/Hydroxyacylglutathione hydrolase-like"/>
    <property type="match status" value="1"/>
</dbReference>
<dbReference type="InterPro" id="IPR044094">
    <property type="entry name" value="AtsA-like_MBL-fold"/>
</dbReference>
<comment type="caution">
    <text evidence="3">The sequence shown here is derived from an EMBL/GenBank/DDBJ whole genome shotgun (WGS) entry which is preliminary data.</text>
</comment>
<gene>
    <name evidence="3" type="ORF">C8D93_102121</name>
</gene>
<proteinExistence type="predicted"/>
<dbReference type="InterPro" id="IPR001279">
    <property type="entry name" value="Metallo-B-lactamas"/>
</dbReference>
<evidence type="ECO:0000313" key="3">
    <source>
        <dbReference type="EMBL" id="PXV70269.1"/>
    </source>
</evidence>
<evidence type="ECO:0000313" key="4">
    <source>
        <dbReference type="Proteomes" id="UP000248330"/>
    </source>
</evidence>
<sequence>MRRKLAIGALILLLLLAVAAAVGDRVLLRAMRAQVVSTLSGEDFAQYADGLNILLCGAGSPMPDPARAGPCVAVVAGGRIVVIDVGSGATRNLPRFGLPPGRVEALLLTHFHSDHIDGIGELMLQRWAGGSRDTPLPVHGPEGVERIVEGFNTAYAPDFGYRVAHHGPGVIPPSGAGARAVPFAMPAEGDSHVVFDDDGLRIMAFSVTHAPVAPAVGYRIDYRGRSAVISGDTVKSDNLARFAQGVDLLVHEALAVHLVDVITAGAREAGAENMAQISLDIHDYHATPVEVAELAQAAGAKHLLYYHIVPALPLRRLEKLFVRGVAEVYDGPATVGRDGTWVQLPENGADVRLRRRG</sequence>